<evidence type="ECO:0000313" key="3">
    <source>
        <dbReference type="Proteomes" id="UP001176806"/>
    </source>
</evidence>
<dbReference type="InterPro" id="IPR011889">
    <property type="entry name" value="Liste_lipo_26"/>
</dbReference>
<organism evidence="2 3">
    <name type="scientific">Flavivirga jejuensis</name>
    <dbReference type="NCBI Taxonomy" id="870487"/>
    <lineage>
        <taxon>Bacteria</taxon>
        <taxon>Pseudomonadati</taxon>
        <taxon>Bacteroidota</taxon>
        <taxon>Flavobacteriia</taxon>
        <taxon>Flavobacteriales</taxon>
        <taxon>Flavobacteriaceae</taxon>
        <taxon>Flavivirga</taxon>
    </lineage>
</organism>
<reference evidence="2" key="1">
    <citation type="submission" date="2023-07" db="EMBL/GenBank/DDBJ databases">
        <title>Two novel species in the genus Flavivirga.</title>
        <authorList>
            <person name="Kwon K."/>
        </authorList>
    </citation>
    <scope>NUCLEOTIDE SEQUENCE</scope>
    <source>
        <strain evidence="2">KACC 14158</strain>
    </source>
</reference>
<dbReference type="InterPro" id="IPR005046">
    <property type="entry name" value="DUF285"/>
</dbReference>
<evidence type="ECO:0000259" key="1">
    <source>
        <dbReference type="PROSITE" id="PS50093"/>
    </source>
</evidence>
<dbReference type="NCBIfam" id="TIGR02167">
    <property type="entry name" value="Liste_lipo_26"/>
    <property type="match status" value="4"/>
</dbReference>
<sequence length="246" mass="26809">TGYSYDIDWGDGSTESGLTGDAPHQYATAGIHTVSITGDFPAIYFDNEAEMEAIAAKLQTIESWGDIQWKSMEGAFAYCTNLTCNATDVPDLSQVTNMFSMFREASAFNQDIGNWDVSSVKYMSSMFNGASAFNQDIGSWDVSSVEYMSSMFNGASAFNQDIGNWDVSSVEDMSGMFNEASAFNQDIGNWDVSSVEYMTYMFYGAGVFNQNLSSWATDNVTNCTSFSFNSGLATAQLPTAGSCFNE</sequence>
<comment type="caution">
    <text evidence="2">The sequence shown here is derived from an EMBL/GenBank/DDBJ whole genome shotgun (WGS) entry which is preliminary data.</text>
</comment>
<dbReference type="RefSeq" id="WP_303304590.1">
    <property type="nucleotide sequence ID" value="NZ_JAUOEL010000026.1"/>
</dbReference>
<dbReference type="Proteomes" id="UP001176806">
    <property type="component" value="Unassembled WGS sequence"/>
</dbReference>
<keyword evidence="3" id="KW-1185">Reference proteome</keyword>
<dbReference type="Pfam" id="PF03382">
    <property type="entry name" value="DUF285"/>
    <property type="match status" value="1"/>
</dbReference>
<dbReference type="PROSITE" id="PS50093">
    <property type="entry name" value="PKD"/>
    <property type="match status" value="1"/>
</dbReference>
<dbReference type="EMBL" id="JAUOEL010000026">
    <property type="protein sequence ID" value="MDO5977263.1"/>
    <property type="molecule type" value="Genomic_DNA"/>
</dbReference>
<name>A0ABT8WVR5_9FLAO</name>
<protein>
    <submittedName>
        <fullName evidence="2">BspA family leucine-rich repeat surface protein</fullName>
    </submittedName>
</protein>
<proteinExistence type="predicted"/>
<accession>A0ABT8WVR5</accession>
<dbReference type="InterPro" id="IPR000601">
    <property type="entry name" value="PKD_dom"/>
</dbReference>
<feature type="domain" description="PKD" evidence="1">
    <location>
        <begin position="1"/>
        <end position="37"/>
    </location>
</feature>
<gene>
    <name evidence="2" type="ORF">Q4Q40_23990</name>
</gene>
<evidence type="ECO:0000313" key="2">
    <source>
        <dbReference type="EMBL" id="MDO5977263.1"/>
    </source>
</evidence>
<feature type="non-terminal residue" evidence="2">
    <location>
        <position position="1"/>
    </location>
</feature>